<dbReference type="AlphaFoldDB" id="A0A2G4RF35"/>
<comment type="caution">
    <text evidence="1">The sequence shown here is derived from an EMBL/GenBank/DDBJ whole genome shotgun (WGS) entry which is preliminary data.</text>
</comment>
<keyword evidence="2" id="KW-1185">Reference proteome</keyword>
<name>A0A2G4RF35_9PROT</name>
<protein>
    <submittedName>
        <fullName evidence="1">Uncharacterized protein</fullName>
    </submittedName>
</protein>
<sequence>MNAIPCPTQRKAALKKIEEYRTAADDLFVMADQMERFRRANQASGLPERAAAWQRIANVTRTEAENFVSLADKLAGQSK</sequence>
<dbReference type="EMBL" id="PEBQ01000030">
    <property type="protein sequence ID" value="PHY95158.1"/>
    <property type="molecule type" value="Genomic_DNA"/>
</dbReference>
<evidence type="ECO:0000313" key="2">
    <source>
        <dbReference type="Proteomes" id="UP000228751"/>
    </source>
</evidence>
<organism evidence="1 2">
    <name type="scientific">Acetobacter pomorum</name>
    <dbReference type="NCBI Taxonomy" id="65959"/>
    <lineage>
        <taxon>Bacteria</taxon>
        <taxon>Pseudomonadati</taxon>
        <taxon>Pseudomonadota</taxon>
        <taxon>Alphaproteobacteria</taxon>
        <taxon>Acetobacterales</taxon>
        <taxon>Acetobacteraceae</taxon>
        <taxon>Acetobacter</taxon>
    </lineage>
</organism>
<evidence type="ECO:0000313" key="1">
    <source>
        <dbReference type="EMBL" id="PHY95158.1"/>
    </source>
</evidence>
<reference evidence="1 2" key="1">
    <citation type="submission" date="2017-10" db="EMBL/GenBank/DDBJ databases">
        <title>Genomic analysis of the genus Acetobacter.</title>
        <authorList>
            <person name="Kim K.H."/>
            <person name="Chun B.H."/>
            <person name="Son A.R."/>
            <person name="Jeon C.O."/>
        </authorList>
    </citation>
    <scope>NUCLEOTIDE SEQUENCE [LARGE SCALE GENOMIC DNA]</scope>
    <source>
        <strain evidence="1 2">LHT 2458</strain>
    </source>
</reference>
<proteinExistence type="predicted"/>
<gene>
    <name evidence="1" type="ORF">CSR02_02610</name>
</gene>
<dbReference type="RefSeq" id="WP_099540457.1">
    <property type="nucleotide sequence ID" value="NZ_PEBQ01000030.1"/>
</dbReference>
<dbReference type="Proteomes" id="UP000228751">
    <property type="component" value="Unassembled WGS sequence"/>
</dbReference>
<accession>A0A2G4RF35</accession>